<dbReference type="RefSeq" id="WP_222874164.1">
    <property type="nucleotide sequence ID" value="NZ_CP039704.1"/>
</dbReference>
<dbReference type="InterPro" id="IPR036366">
    <property type="entry name" value="PGBDSf"/>
</dbReference>
<dbReference type="Proteomes" id="UP000298714">
    <property type="component" value="Chromosome"/>
</dbReference>
<dbReference type="AlphaFoldDB" id="A0A4D7C6A9"/>
<feature type="signal peptide" evidence="1">
    <location>
        <begin position="1"/>
        <end position="23"/>
    </location>
</feature>
<proteinExistence type="predicted"/>
<reference evidence="4" key="1">
    <citation type="submission" date="2019-04" db="EMBL/GenBank/DDBJ databases">
        <title>Complete genome sequence of Sphingomonas sp. W1-2-3.</title>
        <authorList>
            <person name="Im W.T."/>
        </authorList>
    </citation>
    <scope>NUCLEOTIDE SEQUENCE [LARGE SCALE GENOMIC DNA]</scope>
    <source>
        <strain evidence="4">W1-2-3</strain>
    </source>
</reference>
<feature type="domain" description="Peptidoglycan binding-like" evidence="2">
    <location>
        <begin position="143"/>
        <end position="192"/>
    </location>
</feature>
<dbReference type="SUPFAM" id="SSF47090">
    <property type="entry name" value="PGBD-like"/>
    <property type="match status" value="1"/>
</dbReference>
<gene>
    <name evidence="3" type="ORF">E6W36_06515</name>
</gene>
<dbReference type="EMBL" id="CP039704">
    <property type="protein sequence ID" value="QCI79330.1"/>
    <property type="molecule type" value="Genomic_DNA"/>
</dbReference>
<evidence type="ECO:0000313" key="4">
    <source>
        <dbReference type="Proteomes" id="UP000298714"/>
    </source>
</evidence>
<dbReference type="Gene3D" id="1.10.101.10">
    <property type="entry name" value="PGBD-like superfamily/PGBD"/>
    <property type="match status" value="1"/>
</dbReference>
<sequence length="212" mass="22565">MLGAAMAVLGLATLALDPNWANAVDSTGRYAVRGIGQTSCSQFLRTLPSSPTMAQGVANWLAGYLSAMNRYERDTYDIAAWHDDLYLLELVRRTCARRPSLDVAAAAAEVGRSLQPSRVDAFSPMQSIAGSNGQSVRLYTVVIRRIQTALAGQSLYTGPVDGAVSARLLDAIGQFQRAHGLPVTGLPDQQTLFQLFNGAPADPAVPGDAESR</sequence>
<accession>A0A4D7C6A9</accession>
<evidence type="ECO:0000259" key="2">
    <source>
        <dbReference type="Pfam" id="PF01471"/>
    </source>
</evidence>
<organism evidence="3 4">
    <name type="scientific">Hankyongella ginsenosidimutans</name>
    <dbReference type="NCBI Taxonomy" id="1763828"/>
    <lineage>
        <taxon>Bacteria</taxon>
        <taxon>Pseudomonadati</taxon>
        <taxon>Pseudomonadota</taxon>
        <taxon>Alphaproteobacteria</taxon>
        <taxon>Sphingomonadales</taxon>
        <taxon>Sphingomonadaceae</taxon>
        <taxon>Hankyongella</taxon>
    </lineage>
</organism>
<name>A0A4D7C6A9_9SPHN</name>
<dbReference type="InterPro" id="IPR002477">
    <property type="entry name" value="Peptidoglycan-bd-like"/>
</dbReference>
<keyword evidence="4" id="KW-1185">Reference proteome</keyword>
<dbReference type="InterPro" id="IPR036365">
    <property type="entry name" value="PGBD-like_sf"/>
</dbReference>
<feature type="chain" id="PRO_5020404898" evidence="1">
    <location>
        <begin position="24"/>
        <end position="212"/>
    </location>
</feature>
<evidence type="ECO:0000313" key="3">
    <source>
        <dbReference type="EMBL" id="QCI79330.1"/>
    </source>
</evidence>
<protein>
    <submittedName>
        <fullName evidence="3">Peptidoglycan-binding protein</fullName>
    </submittedName>
</protein>
<dbReference type="KEGG" id="hgn:E6W36_06515"/>
<evidence type="ECO:0000256" key="1">
    <source>
        <dbReference type="SAM" id="SignalP"/>
    </source>
</evidence>
<dbReference type="Pfam" id="PF01471">
    <property type="entry name" value="PG_binding_1"/>
    <property type="match status" value="1"/>
</dbReference>
<keyword evidence="1" id="KW-0732">Signal</keyword>